<dbReference type="PROSITE" id="PS50125">
    <property type="entry name" value="GUANYLATE_CYCLASE_2"/>
    <property type="match status" value="1"/>
</dbReference>
<keyword evidence="11" id="KW-0675">Receptor</keyword>
<reference evidence="22 23" key="1">
    <citation type="submission" date="2024-01" db="EMBL/GenBank/DDBJ databases">
        <title>The genome of the rayed Mediterranean limpet Patella caerulea (Linnaeus, 1758).</title>
        <authorList>
            <person name="Anh-Thu Weber A."/>
            <person name="Halstead-Nussloch G."/>
        </authorList>
    </citation>
    <scope>NUCLEOTIDE SEQUENCE [LARGE SCALE GENOMIC DNA]</scope>
    <source>
        <strain evidence="22">AATW-2023a</strain>
        <tissue evidence="22">Whole specimen</tissue>
    </source>
</reference>
<dbReference type="FunFam" id="3.30.70.1230:FF:000004">
    <property type="entry name" value="Guanylate cyclase"/>
    <property type="match status" value="1"/>
</dbReference>
<dbReference type="Gene3D" id="6.10.250.780">
    <property type="match status" value="1"/>
</dbReference>
<evidence type="ECO:0000256" key="15">
    <source>
        <dbReference type="RuleBase" id="RU000405"/>
    </source>
</evidence>
<dbReference type="InterPro" id="IPR001054">
    <property type="entry name" value="A/G_cyclase"/>
</dbReference>
<evidence type="ECO:0000256" key="12">
    <source>
        <dbReference type="ARBA" id="ARBA00023180"/>
    </source>
</evidence>
<dbReference type="PANTHER" id="PTHR11920:SF494">
    <property type="entry name" value="ATRIAL NATRIURETIC PEPTIDE RECEPTOR 2"/>
    <property type="match status" value="1"/>
</dbReference>
<dbReference type="SUPFAM" id="SSF56112">
    <property type="entry name" value="Protein kinase-like (PK-like)"/>
    <property type="match status" value="1"/>
</dbReference>
<keyword evidence="23" id="KW-1185">Reference proteome</keyword>
<evidence type="ECO:0000256" key="9">
    <source>
        <dbReference type="ARBA" id="ARBA00023134"/>
    </source>
</evidence>
<keyword evidence="10 18" id="KW-0472">Membrane</keyword>
<dbReference type="EMBL" id="JAZGQO010000006">
    <property type="protein sequence ID" value="KAK6184928.1"/>
    <property type="molecule type" value="Genomic_DNA"/>
</dbReference>
<keyword evidence="5 18" id="KW-0812">Transmembrane</keyword>
<keyword evidence="13 15" id="KW-0456">Lyase</keyword>
<dbReference type="Proteomes" id="UP001347796">
    <property type="component" value="Unassembled WGS sequence"/>
</dbReference>
<evidence type="ECO:0000256" key="10">
    <source>
        <dbReference type="ARBA" id="ARBA00023136"/>
    </source>
</evidence>
<dbReference type="PROSITE" id="PS50011">
    <property type="entry name" value="PROTEIN_KINASE_DOM"/>
    <property type="match status" value="1"/>
</dbReference>
<dbReference type="PRINTS" id="PR00255">
    <property type="entry name" value="NATPEPTIDER"/>
</dbReference>
<keyword evidence="14 16" id="KW-0141">cGMP biosynthesis</keyword>
<keyword evidence="7" id="KW-0547">Nucleotide-binding</keyword>
<dbReference type="GO" id="GO:0001653">
    <property type="term" value="F:peptide receptor activity"/>
    <property type="evidence" value="ECO:0007669"/>
    <property type="project" value="TreeGrafter"/>
</dbReference>
<feature type="signal peptide" evidence="19">
    <location>
        <begin position="1"/>
        <end position="26"/>
    </location>
</feature>
<dbReference type="Gene3D" id="1.10.510.10">
    <property type="entry name" value="Transferase(Phosphotransferase) domain 1"/>
    <property type="match status" value="1"/>
</dbReference>
<evidence type="ECO:0000256" key="17">
    <source>
        <dbReference type="SAM" id="Coils"/>
    </source>
</evidence>
<dbReference type="GO" id="GO:0004672">
    <property type="term" value="F:protein kinase activity"/>
    <property type="evidence" value="ECO:0007669"/>
    <property type="project" value="InterPro"/>
</dbReference>
<feature type="coiled-coil region" evidence="17">
    <location>
        <begin position="801"/>
        <end position="832"/>
    </location>
</feature>
<evidence type="ECO:0000256" key="14">
    <source>
        <dbReference type="ARBA" id="ARBA00023293"/>
    </source>
</evidence>
<dbReference type="InterPro" id="IPR001170">
    <property type="entry name" value="ANPR/GUC"/>
</dbReference>
<evidence type="ECO:0000256" key="19">
    <source>
        <dbReference type="SAM" id="SignalP"/>
    </source>
</evidence>
<evidence type="ECO:0000313" key="23">
    <source>
        <dbReference type="Proteomes" id="UP001347796"/>
    </source>
</evidence>
<accession>A0AAN8K4B1</accession>
<evidence type="ECO:0000256" key="6">
    <source>
        <dbReference type="ARBA" id="ARBA00022729"/>
    </source>
</evidence>
<protein>
    <recommendedName>
        <fullName evidence="3 16">Guanylate cyclase</fullName>
        <ecNumber evidence="3 16">4.6.1.2</ecNumber>
    </recommendedName>
</protein>
<dbReference type="GO" id="GO:0035556">
    <property type="term" value="P:intracellular signal transduction"/>
    <property type="evidence" value="ECO:0007669"/>
    <property type="project" value="InterPro"/>
</dbReference>
<evidence type="ECO:0000313" key="22">
    <source>
        <dbReference type="EMBL" id="KAK6184928.1"/>
    </source>
</evidence>
<keyword evidence="8 18" id="KW-1133">Transmembrane helix</keyword>
<dbReference type="Pfam" id="PF07701">
    <property type="entry name" value="HNOBA"/>
    <property type="match status" value="1"/>
</dbReference>
<dbReference type="PANTHER" id="PTHR11920">
    <property type="entry name" value="GUANYLYL CYCLASE"/>
    <property type="match status" value="1"/>
</dbReference>
<keyword evidence="9" id="KW-0342">GTP-binding</keyword>
<evidence type="ECO:0000256" key="8">
    <source>
        <dbReference type="ARBA" id="ARBA00022989"/>
    </source>
</evidence>
<dbReference type="SMART" id="SM00044">
    <property type="entry name" value="CYCc"/>
    <property type="match status" value="1"/>
</dbReference>
<dbReference type="EC" id="4.6.1.2" evidence="3 16"/>
<name>A0AAN8K4B1_PATCE</name>
<evidence type="ECO:0000256" key="13">
    <source>
        <dbReference type="ARBA" id="ARBA00023239"/>
    </source>
</evidence>
<evidence type="ECO:0000256" key="18">
    <source>
        <dbReference type="SAM" id="Phobius"/>
    </source>
</evidence>
<keyword evidence="6 19" id="KW-0732">Signal</keyword>
<proteinExistence type="inferred from homology"/>
<dbReference type="PROSITE" id="PS00452">
    <property type="entry name" value="GUANYLATE_CYCLASE_1"/>
    <property type="match status" value="1"/>
</dbReference>
<dbReference type="GO" id="GO:0005524">
    <property type="term" value="F:ATP binding"/>
    <property type="evidence" value="ECO:0007669"/>
    <property type="project" value="InterPro"/>
</dbReference>
<comment type="subcellular location">
    <subcellularLocation>
        <location evidence="2">Cell membrane</location>
        <topology evidence="2">Single-pass type I membrane protein</topology>
    </subcellularLocation>
</comment>
<dbReference type="InterPro" id="IPR050401">
    <property type="entry name" value="Cyclic_nucleotide_synthase"/>
</dbReference>
<comment type="caution">
    <text evidence="22">The sequence shown here is derived from an EMBL/GenBank/DDBJ whole genome shotgun (WGS) entry which is preliminary data.</text>
</comment>
<organism evidence="22 23">
    <name type="scientific">Patella caerulea</name>
    <name type="common">Rayed Mediterranean limpet</name>
    <dbReference type="NCBI Taxonomy" id="87958"/>
    <lineage>
        <taxon>Eukaryota</taxon>
        <taxon>Metazoa</taxon>
        <taxon>Spiralia</taxon>
        <taxon>Lophotrochozoa</taxon>
        <taxon>Mollusca</taxon>
        <taxon>Gastropoda</taxon>
        <taxon>Patellogastropoda</taxon>
        <taxon>Patelloidea</taxon>
        <taxon>Patellidae</taxon>
        <taxon>Patella</taxon>
    </lineage>
</organism>
<dbReference type="InterPro" id="IPR011645">
    <property type="entry name" value="HNOB_dom_associated"/>
</dbReference>
<keyword evidence="17" id="KW-0175">Coiled coil</keyword>
<dbReference type="SUPFAM" id="SSF53822">
    <property type="entry name" value="Periplasmic binding protein-like I"/>
    <property type="match status" value="1"/>
</dbReference>
<dbReference type="GO" id="GO:0007168">
    <property type="term" value="P:receptor guanylyl cyclase signaling pathway"/>
    <property type="evidence" value="ECO:0007669"/>
    <property type="project" value="TreeGrafter"/>
</dbReference>
<dbReference type="InterPro" id="IPR028082">
    <property type="entry name" value="Peripla_BP_I"/>
</dbReference>
<evidence type="ECO:0000256" key="7">
    <source>
        <dbReference type="ARBA" id="ARBA00022741"/>
    </source>
</evidence>
<dbReference type="GO" id="GO:0005886">
    <property type="term" value="C:plasma membrane"/>
    <property type="evidence" value="ECO:0007669"/>
    <property type="project" value="UniProtKB-SubCell"/>
</dbReference>
<dbReference type="CDD" id="cd06352">
    <property type="entry name" value="PBP1_NPR_GC-like"/>
    <property type="match status" value="1"/>
</dbReference>
<gene>
    <name evidence="22" type="ORF">SNE40_007276</name>
</gene>
<feature type="domain" description="Protein kinase" evidence="20">
    <location>
        <begin position="528"/>
        <end position="790"/>
    </location>
</feature>
<evidence type="ECO:0000256" key="5">
    <source>
        <dbReference type="ARBA" id="ARBA00022692"/>
    </source>
</evidence>
<dbReference type="InterPro" id="IPR001245">
    <property type="entry name" value="Ser-Thr/Tyr_kinase_cat_dom"/>
</dbReference>
<evidence type="ECO:0000256" key="1">
    <source>
        <dbReference type="ARBA" id="ARBA00001436"/>
    </source>
</evidence>
<feature type="transmembrane region" description="Helical" evidence="18">
    <location>
        <begin position="449"/>
        <end position="473"/>
    </location>
</feature>
<keyword evidence="12" id="KW-0325">Glycoprotein</keyword>
<dbReference type="AlphaFoldDB" id="A0AAN8K4B1"/>
<evidence type="ECO:0000256" key="11">
    <source>
        <dbReference type="ARBA" id="ARBA00023170"/>
    </source>
</evidence>
<evidence type="ECO:0000259" key="21">
    <source>
        <dbReference type="PROSITE" id="PS50125"/>
    </source>
</evidence>
<keyword evidence="4" id="KW-1003">Cell membrane</keyword>
<evidence type="ECO:0000259" key="20">
    <source>
        <dbReference type="PROSITE" id="PS50011"/>
    </source>
</evidence>
<dbReference type="GO" id="GO:0005525">
    <property type="term" value="F:GTP binding"/>
    <property type="evidence" value="ECO:0007669"/>
    <property type="project" value="UniProtKB-KW"/>
</dbReference>
<feature type="domain" description="Guanylate cyclase" evidence="21">
    <location>
        <begin position="864"/>
        <end position="994"/>
    </location>
</feature>
<dbReference type="CDD" id="cd07302">
    <property type="entry name" value="CHD"/>
    <property type="match status" value="1"/>
</dbReference>
<dbReference type="InterPro" id="IPR011009">
    <property type="entry name" value="Kinase-like_dom_sf"/>
</dbReference>
<dbReference type="InterPro" id="IPR029787">
    <property type="entry name" value="Nucleotide_cyclase"/>
</dbReference>
<dbReference type="Pfam" id="PF00211">
    <property type="entry name" value="Guanylate_cyc"/>
    <property type="match status" value="1"/>
</dbReference>
<comment type="similarity">
    <text evidence="15">Belongs to the adenylyl cyclase class-4/guanylyl cyclase family.</text>
</comment>
<dbReference type="GO" id="GO:0004383">
    <property type="term" value="F:guanylate cyclase activity"/>
    <property type="evidence" value="ECO:0007669"/>
    <property type="project" value="UniProtKB-EC"/>
</dbReference>
<dbReference type="InterPro" id="IPR018297">
    <property type="entry name" value="A/G_cyclase_CS"/>
</dbReference>
<evidence type="ECO:0000256" key="16">
    <source>
        <dbReference type="RuleBase" id="RU003431"/>
    </source>
</evidence>
<dbReference type="Pfam" id="PF07714">
    <property type="entry name" value="PK_Tyr_Ser-Thr"/>
    <property type="match status" value="1"/>
</dbReference>
<dbReference type="InterPro" id="IPR001828">
    <property type="entry name" value="ANF_lig-bd_rcpt"/>
</dbReference>
<evidence type="ECO:0000256" key="4">
    <source>
        <dbReference type="ARBA" id="ARBA00022475"/>
    </source>
</evidence>
<evidence type="ECO:0000256" key="2">
    <source>
        <dbReference type="ARBA" id="ARBA00004251"/>
    </source>
</evidence>
<dbReference type="Pfam" id="PF01094">
    <property type="entry name" value="ANF_receptor"/>
    <property type="match status" value="1"/>
</dbReference>
<dbReference type="GO" id="GO:0004016">
    <property type="term" value="F:adenylate cyclase activity"/>
    <property type="evidence" value="ECO:0007669"/>
    <property type="project" value="TreeGrafter"/>
</dbReference>
<feature type="chain" id="PRO_5042949299" description="Guanylate cyclase" evidence="19">
    <location>
        <begin position="27"/>
        <end position="1052"/>
    </location>
</feature>
<dbReference type="Gene3D" id="3.40.50.2300">
    <property type="match status" value="3"/>
</dbReference>
<comment type="catalytic activity">
    <reaction evidence="1 16">
        <text>GTP = 3',5'-cyclic GMP + diphosphate</text>
        <dbReference type="Rhea" id="RHEA:13665"/>
        <dbReference type="ChEBI" id="CHEBI:33019"/>
        <dbReference type="ChEBI" id="CHEBI:37565"/>
        <dbReference type="ChEBI" id="CHEBI:57746"/>
        <dbReference type="EC" id="4.6.1.2"/>
    </reaction>
</comment>
<dbReference type="Gene3D" id="3.30.70.1230">
    <property type="entry name" value="Nucleotide cyclase"/>
    <property type="match status" value="1"/>
</dbReference>
<dbReference type="SUPFAM" id="SSF55073">
    <property type="entry name" value="Nucleotide cyclase"/>
    <property type="match status" value="1"/>
</dbReference>
<sequence>MTGIFKILMCGFLTVVTLLSFQVTESRYQATICSIVVNNTFLPYDIRRSGPAIDMAIEHVQQLYNDTIEFRYLYRDGGSVCGSSVSGYSAAEVYYKDNVSVFIGPGCSLAVEAVAHMAAKWNIPIITPAGSAGILADKTQFPTLTRLSFGMQEYAAFYLDLLKLYDWNHVALFYESDDVFSGIIGNTFYEIFRSTQLLLVYYQIKGRTFTANDYRTILQKGHANARVFVLLASPNTVRKFLSVASALEYTFGDHVILATIPVNTNLDIWQRGDAEDEVVKQACQCTMFIALSEDFNLEYITFKNDIKTRALTDYGFNFGNEEPTVLVSGFYDAIVIYARILNETLTNGGDPLNGTYIFSQMNNRVFQGIGGKVSINSKGDKYTDFILYDMTIPDSGVFEVVGSYDGMTKQYIPITGKTIHWPGDKGPPPDVPECGFRSDTCASSGISDFTVIVLCVGFAVIIITAITIVGFIYRRWKRKMESDMWWWRIAKDDLDIVDKQDLNSSAISFLSKDQDVLCMNPFDWLTSLKSDAGVNMDTFIDVAMFRGIMVQLKKLDLKDVPLTKRLFAEFKEIRDVNQANIAKVFGACLDPGFKCIVIEHCSKGTLQDILGSSELTLDAHFKFSLAIDIAQGMAYIHQSTIHHHGKLSSTVCLIDNRFCVKITDVGLRYLYENLNTDIATQEYLNECLWKAPEHLRNEGLGGTKEGDRYSFSIILQEILTRESPFYMETEQLGLTEVLQKIKMSSAVPFRPSVDIPPKLTDMYKLMKQCWSEIPNQRPTFPSIVNELKSMAGKFGDSGNLLDNLLRRMELYANNLEKLVDEKTLELKEEKKRSEELLYQILPRSVAERLKRGLRIEPEAYDCVTIYFSDICGFTTISARSQPMEVVDLLNDLYSCFDSILGEFDVYKVETIGDAYMVASGLPQRNGNRHAQEIARTSLALLKAIDTFQIRHLPDEKLRLRIGLHSGPVCAGVVGVKMPRYCLFGDTVNTASRMESHGEGLKIHMSESTKTILDEHGLFHILERGEIEVKGKGFMKTFWLLNEEVNENKSSNC</sequence>
<evidence type="ECO:0000256" key="3">
    <source>
        <dbReference type="ARBA" id="ARBA00012202"/>
    </source>
</evidence>
<dbReference type="InterPro" id="IPR000719">
    <property type="entry name" value="Prot_kinase_dom"/>
</dbReference>